<proteinExistence type="predicted"/>
<keyword evidence="1" id="KW-0723">Serine/threonine-protein kinase</keyword>
<accession>A0A2K8SMV7</accession>
<keyword evidence="1" id="KW-0418">Kinase</keyword>
<evidence type="ECO:0000313" key="1">
    <source>
        <dbReference type="EMBL" id="AUB36792.1"/>
    </source>
</evidence>
<reference evidence="1 2" key="1">
    <citation type="submission" date="2017-11" db="EMBL/GenBank/DDBJ databases">
        <title>Complete genome of a free-living desiccation-tolerant cyanobacterium and its photosynthetic adaptation to extreme terrestrial habitat.</title>
        <authorList>
            <person name="Shang J."/>
        </authorList>
    </citation>
    <scope>NUCLEOTIDE SEQUENCE [LARGE SCALE GENOMIC DNA]</scope>
    <source>
        <strain evidence="1 2">CCNUN1</strain>
    </source>
</reference>
<dbReference type="AlphaFoldDB" id="A0A2K8SMV7"/>
<keyword evidence="2" id="KW-1185">Reference proteome</keyword>
<dbReference type="Proteomes" id="UP000232003">
    <property type="component" value="Chromosome"/>
</dbReference>
<evidence type="ECO:0000313" key="2">
    <source>
        <dbReference type="Proteomes" id="UP000232003"/>
    </source>
</evidence>
<name>A0A2K8SMV7_9NOSO</name>
<gene>
    <name evidence="1" type="ORF">COO91_02717</name>
</gene>
<dbReference type="KEGG" id="nfl:COO91_02717"/>
<dbReference type="RefSeq" id="WP_225912526.1">
    <property type="nucleotide sequence ID" value="NZ_CP024785.1"/>
</dbReference>
<dbReference type="EMBL" id="CP024785">
    <property type="protein sequence ID" value="AUB36792.1"/>
    <property type="molecule type" value="Genomic_DNA"/>
</dbReference>
<protein>
    <submittedName>
        <fullName evidence="1">Serine/threonine protein kinase</fullName>
    </submittedName>
</protein>
<dbReference type="GO" id="GO:0004674">
    <property type="term" value="F:protein serine/threonine kinase activity"/>
    <property type="evidence" value="ECO:0007669"/>
    <property type="project" value="UniProtKB-KW"/>
</dbReference>
<keyword evidence="1" id="KW-0808">Transferase</keyword>
<organism evidence="1 2">
    <name type="scientific">Nostoc flagelliforme CCNUN1</name>
    <dbReference type="NCBI Taxonomy" id="2038116"/>
    <lineage>
        <taxon>Bacteria</taxon>
        <taxon>Bacillati</taxon>
        <taxon>Cyanobacteriota</taxon>
        <taxon>Cyanophyceae</taxon>
        <taxon>Nostocales</taxon>
        <taxon>Nostocaceae</taxon>
        <taxon>Nostoc</taxon>
    </lineage>
</organism>
<sequence>MVWNPGQQLFGDRYIIERKLGEGRIAKKLLPQSNMVLLFLLNLVELDLDVTFPSMLNGIESFIVLKKLKQ</sequence>